<dbReference type="InterPro" id="IPR008928">
    <property type="entry name" value="6-hairpin_glycosidase_sf"/>
</dbReference>
<dbReference type="GO" id="GO:0004553">
    <property type="term" value="F:hydrolase activity, hydrolyzing O-glycosyl compounds"/>
    <property type="evidence" value="ECO:0007669"/>
    <property type="project" value="InterPro"/>
</dbReference>
<dbReference type="InterPro" id="IPR002037">
    <property type="entry name" value="Glyco_hydro_8"/>
</dbReference>
<dbReference type="InterPro" id="IPR019834">
    <property type="entry name" value="Glyco_hydro_8_CS"/>
</dbReference>
<evidence type="ECO:0000256" key="5">
    <source>
        <dbReference type="PROSITE-ProRule" id="PRU10058"/>
    </source>
</evidence>
<evidence type="ECO:0000256" key="6">
    <source>
        <dbReference type="RuleBase" id="RU361167"/>
    </source>
</evidence>
<dbReference type="Proteomes" id="UP000034163">
    <property type="component" value="Unassembled WGS sequence"/>
</dbReference>
<comment type="caution">
    <text evidence="8">The sequence shown here is derived from an EMBL/GenBank/DDBJ whole genome shotgun (WGS) entry which is preliminary data.</text>
</comment>
<comment type="similarity">
    <text evidence="1 6">Belongs to the glycosyl hydrolase 8 (cellulase D) family.</text>
</comment>
<dbReference type="AlphaFoldDB" id="A0A0G0WYT8"/>
<accession>A0A0G0WYT8</accession>
<dbReference type="PRINTS" id="PR00735">
    <property type="entry name" value="GLHYDRLASE8"/>
</dbReference>
<dbReference type="Gene3D" id="1.50.10.10">
    <property type="match status" value="1"/>
</dbReference>
<dbReference type="SUPFAM" id="SSF48208">
    <property type="entry name" value="Six-hairpin glycosidases"/>
    <property type="match status" value="1"/>
</dbReference>
<dbReference type="EMBL" id="LCBS01000004">
    <property type="protein sequence ID" value="KKS17302.1"/>
    <property type="molecule type" value="Genomic_DNA"/>
</dbReference>
<sequence length="414" mass="48133">MQYKEFYVSKALLFITALVFITTGVLIILRFNPFSKIPLLHTGELFNRDRIEKVYVDTYPDATLNQLWDAYKREYVQKDGRTMDRAQNFLTTSEGQSYTLLRSVWLDDKETFDATLLWTNHNLKKRGDNLFAWKWGELSPGNWGVLESEGGLNSASDADQDIALALIFAYHRWNQPHYLEQARRILNDIWEQEVIIIQDKPYMTAGNWAKLEAEPIINPSYLSPAAYSIFSKVDPIHDWMAVKDTSYEILEKSTVVLPPDWIKINPATLEVIPHSFSDEEPAFSHDALRVFWRVGLDWEWHQERRAKEYFTKVSFLKAEWDEYGAIRSAYTLDGKPLVSDESLSMYGAVLPYFLVISPEIAGQIYNDKLAEQFNPDSEDFHGDIGYYSSNWAWFGMAMYQDRLLNLFSSEGVRR</sequence>
<proteinExistence type="inferred from homology"/>
<dbReference type="Pfam" id="PF01270">
    <property type="entry name" value="Glyco_hydro_8"/>
    <property type="match status" value="1"/>
</dbReference>
<keyword evidence="6" id="KW-0624">Polysaccharide degradation</keyword>
<name>A0A0G0WYT8_UNCKA</name>
<evidence type="ECO:0000313" key="8">
    <source>
        <dbReference type="EMBL" id="KKS17302.1"/>
    </source>
</evidence>
<keyword evidence="2" id="KW-0732">Signal</keyword>
<evidence type="ECO:0000313" key="9">
    <source>
        <dbReference type="Proteomes" id="UP000034163"/>
    </source>
</evidence>
<keyword evidence="7" id="KW-0472">Membrane</keyword>
<keyword evidence="7" id="KW-1133">Transmembrane helix</keyword>
<gene>
    <name evidence="8" type="ORF">UU72_C0004G0041</name>
</gene>
<feature type="active site" description="Nucleophile" evidence="5">
    <location>
        <position position="157"/>
    </location>
</feature>
<feature type="transmembrane region" description="Helical" evidence="7">
    <location>
        <begin position="12"/>
        <end position="31"/>
    </location>
</feature>
<evidence type="ECO:0000256" key="4">
    <source>
        <dbReference type="ARBA" id="ARBA00023295"/>
    </source>
</evidence>
<dbReference type="PROSITE" id="PS00812">
    <property type="entry name" value="GLYCOSYL_HYDROL_F8"/>
    <property type="match status" value="1"/>
</dbReference>
<dbReference type="InterPro" id="IPR012341">
    <property type="entry name" value="6hp_glycosidase-like_sf"/>
</dbReference>
<protein>
    <recommendedName>
        <fullName evidence="6">Glucanase</fullName>
        <ecNumber evidence="6">3.2.1.-</ecNumber>
    </recommendedName>
</protein>
<evidence type="ECO:0000256" key="1">
    <source>
        <dbReference type="ARBA" id="ARBA00009209"/>
    </source>
</evidence>
<dbReference type="EC" id="3.2.1.-" evidence="6"/>
<keyword evidence="3 6" id="KW-0378">Hydrolase</keyword>
<evidence type="ECO:0000256" key="7">
    <source>
        <dbReference type="SAM" id="Phobius"/>
    </source>
</evidence>
<evidence type="ECO:0000256" key="2">
    <source>
        <dbReference type="ARBA" id="ARBA00022729"/>
    </source>
</evidence>
<organism evidence="8 9">
    <name type="scientific">candidate division WWE3 bacterium GW2011_GWB1_41_6</name>
    <dbReference type="NCBI Taxonomy" id="1619112"/>
    <lineage>
        <taxon>Bacteria</taxon>
        <taxon>Katanobacteria</taxon>
    </lineage>
</organism>
<reference evidence="8 9" key="1">
    <citation type="journal article" date="2015" name="Nature">
        <title>rRNA introns, odd ribosomes, and small enigmatic genomes across a large radiation of phyla.</title>
        <authorList>
            <person name="Brown C.T."/>
            <person name="Hug L.A."/>
            <person name="Thomas B.C."/>
            <person name="Sharon I."/>
            <person name="Castelle C.J."/>
            <person name="Singh A."/>
            <person name="Wilkins M.J."/>
            <person name="Williams K.H."/>
            <person name="Banfield J.F."/>
        </authorList>
    </citation>
    <scope>NUCLEOTIDE SEQUENCE [LARGE SCALE GENOMIC DNA]</scope>
</reference>
<keyword evidence="6" id="KW-0119">Carbohydrate metabolism</keyword>
<keyword evidence="7" id="KW-0812">Transmembrane</keyword>
<evidence type="ECO:0000256" key="3">
    <source>
        <dbReference type="ARBA" id="ARBA00022801"/>
    </source>
</evidence>
<dbReference type="GO" id="GO:0000272">
    <property type="term" value="P:polysaccharide catabolic process"/>
    <property type="evidence" value="ECO:0007669"/>
    <property type="project" value="UniProtKB-KW"/>
</dbReference>
<keyword evidence="4 6" id="KW-0326">Glycosidase</keyword>